<organism evidence="1 2">
    <name type="scientific">Pseudoalteromonas tetraodonis GFC</name>
    <dbReference type="NCBI Taxonomy" id="1315271"/>
    <lineage>
        <taxon>Bacteria</taxon>
        <taxon>Pseudomonadati</taxon>
        <taxon>Pseudomonadota</taxon>
        <taxon>Gammaproteobacteria</taxon>
        <taxon>Alteromonadales</taxon>
        <taxon>Pseudoalteromonadaceae</taxon>
        <taxon>Pseudoalteromonas</taxon>
    </lineage>
</organism>
<keyword evidence="2" id="KW-1185">Reference proteome</keyword>
<evidence type="ECO:0000313" key="2">
    <source>
        <dbReference type="Proteomes" id="UP001161408"/>
    </source>
</evidence>
<dbReference type="AlphaFoldDB" id="A0AA37S5L5"/>
<sequence length="111" mass="12779">MNSVLLMEHSQKYAAQKMEQLLSTMEDAIHESNWYQVKAADKQLLALYAQLQSMPCFSSMKTEQDNLKARYADLIELVSQKQAAIKVQMQRHQEDKEGLLAYEKVQQGLSL</sequence>
<gene>
    <name evidence="1" type="ORF">GCM10007914_23710</name>
</gene>
<reference evidence="1" key="1">
    <citation type="journal article" date="2014" name="Int. J. Syst. Evol. Microbiol.">
        <title>Complete genome sequence of Corynebacterium casei LMG S-19264T (=DSM 44701T), isolated from a smear-ripened cheese.</title>
        <authorList>
            <consortium name="US DOE Joint Genome Institute (JGI-PGF)"/>
            <person name="Walter F."/>
            <person name="Albersmeier A."/>
            <person name="Kalinowski J."/>
            <person name="Ruckert C."/>
        </authorList>
    </citation>
    <scope>NUCLEOTIDE SEQUENCE</scope>
    <source>
        <strain evidence="1">NBRC 103034</strain>
    </source>
</reference>
<protein>
    <recommendedName>
        <fullName evidence="3">Flagellar protein FliT</fullName>
    </recommendedName>
</protein>
<reference evidence="1" key="2">
    <citation type="submission" date="2023-01" db="EMBL/GenBank/DDBJ databases">
        <title>Draft genome sequence of Pseudoalteromonas tetraodonis strain NBRC 103034.</title>
        <authorList>
            <person name="Sun Q."/>
            <person name="Mori K."/>
        </authorList>
    </citation>
    <scope>NUCLEOTIDE SEQUENCE</scope>
    <source>
        <strain evidence="1">NBRC 103034</strain>
    </source>
</reference>
<name>A0AA37S5L5_9GAMM</name>
<proteinExistence type="predicted"/>
<comment type="caution">
    <text evidence="1">The sequence shown here is derived from an EMBL/GenBank/DDBJ whole genome shotgun (WGS) entry which is preliminary data.</text>
</comment>
<evidence type="ECO:0000313" key="1">
    <source>
        <dbReference type="EMBL" id="GLQ03490.1"/>
    </source>
</evidence>
<dbReference type="EMBL" id="BSNE01000014">
    <property type="protein sequence ID" value="GLQ03490.1"/>
    <property type="molecule type" value="Genomic_DNA"/>
</dbReference>
<accession>A0AA37S5L5</accession>
<dbReference type="Proteomes" id="UP001161408">
    <property type="component" value="Unassembled WGS sequence"/>
</dbReference>
<evidence type="ECO:0008006" key="3">
    <source>
        <dbReference type="Google" id="ProtNLM"/>
    </source>
</evidence>
<dbReference type="RefSeq" id="WP_096038284.1">
    <property type="nucleotide sequence ID" value="NZ_BJXY01000021.1"/>
</dbReference>